<evidence type="ECO:0000256" key="8">
    <source>
        <dbReference type="PROSITE-ProRule" id="PRU00282"/>
    </source>
</evidence>
<dbReference type="AlphaFoldDB" id="A0A835R7B5"/>
<dbReference type="PROSITE" id="PS50920">
    <property type="entry name" value="SOLCAR"/>
    <property type="match status" value="1"/>
</dbReference>
<dbReference type="GO" id="GO:1990544">
    <property type="term" value="P:mitochondrial ATP transmembrane transport"/>
    <property type="evidence" value="ECO:0007669"/>
    <property type="project" value="InterPro"/>
</dbReference>
<feature type="repeat" description="Solcar" evidence="8">
    <location>
        <begin position="43"/>
        <end position="128"/>
    </location>
</feature>
<evidence type="ECO:0000256" key="10">
    <source>
        <dbReference type="RuleBase" id="RU368008"/>
    </source>
</evidence>
<reference evidence="12 13" key="1">
    <citation type="journal article" date="2020" name="Nat. Food">
        <title>A phased Vanilla planifolia genome enables genetic improvement of flavour and production.</title>
        <authorList>
            <person name="Hasing T."/>
            <person name="Tang H."/>
            <person name="Brym M."/>
            <person name="Khazi F."/>
            <person name="Huang T."/>
            <person name="Chambers A.H."/>
        </authorList>
    </citation>
    <scope>NUCLEOTIDE SEQUENCE [LARGE SCALE GENOMIC DNA]</scope>
    <source>
        <tissue evidence="12">Leaf</tissue>
    </source>
</reference>
<dbReference type="OrthoDB" id="550575at2759"/>
<dbReference type="GO" id="GO:0005471">
    <property type="term" value="F:ATP:ADP antiporter activity"/>
    <property type="evidence" value="ECO:0007669"/>
    <property type="project" value="UniProtKB-UniRule"/>
</dbReference>
<dbReference type="InterPro" id="IPR018108">
    <property type="entry name" value="MCP_transmembrane"/>
</dbReference>
<name>A0A835R7B5_VANPL</name>
<evidence type="ECO:0000256" key="7">
    <source>
        <dbReference type="ARBA" id="ARBA00023136"/>
    </source>
</evidence>
<accession>A0A835R7B5</accession>
<dbReference type="PANTHER" id="PTHR45635">
    <property type="entry name" value="ADP,ATP CARRIER PROTEIN 1-RELATED-RELATED"/>
    <property type="match status" value="1"/>
</dbReference>
<evidence type="ECO:0000256" key="9">
    <source>
        <dbReference type="RuleBase" id="RU000488"/>
    </source>
</evidence>
<organism evidence="12 13">
    <name type="scientific">Vanilla planifolia</name>
    <name type="common">Vanilla</name>
    <dbReference type="NCBI Taxonomy" id="51239"/>
    <lineage>
        <taxon>Eukaryota</taxon>
        <taxon>Viridiplantae</taxon>
        <taxon>Streptophyta</taxon>
        <taxon>Embryophyta</taxon>
        <taxon>Tracheophyta</taxon>
        <taxon>Spermatophyta</taxon>
        <taxon>Magnoliopsida</taxon>
        <taxon>Liliopsida</taxon>
        <taxon>Asparagales</taxon>
        <taxon>Orchidaceae</taxon>
        <taxon>Vanilloideae</taxon>
        <taxon>Vanilleae</taxon>
        <taxon>Vanilla</taxon>
    </lineage>
</organism>
<comment type="caution">
    <text evidence="12">The sequence shown here is derived from an EMBL/GenBank/DDBJ whole genome shotgun (WGS) entry which is preliminary data.</text>
</comment>
<dbReference type="GO" id="GO:0005743">
    <property type="term" value="C:mitochondrial inner membrane"/>
    <property type="evidence" value="ECO:0007669"/>
    <property type="project" value="InterPro"/>
</dbReference>
<proteinExistence type="inferred from homology"/>
<evidence type="ECO:0000313" key="13">
    <source>
        <dbReference type="Proteomes" id="UP000636800"/>
    </source>
</evidence>
<evidence type="ECO:0000256" key="1">
    <source>
        <dbReference type="ARBA" id="ARBA00004141"/>
    </source>
</evidence>
<comment type="subcellular location">
    <subcellularLocation>
        <location evidence="1 10">Membrane</location>
        <topology evidence="1 10">Multi-pass membrane protein</topology>
    </subcellularLocation>
</comment>
<dbReference type="EMBL" id="JADCNL010000004">
    <property type="protein sequence ID" value="KAG0485053.1"/>
    <property type="molecule type" value="Genomic_DNA"/>
</dbReference>
<comment type="function">
    <text evidence="10">Catalyzes the exchange of ADP and ATP across the membrane.</text>
</comment>
<evidence type="ECO:0000256" key="4">
    <source>
        <dbReference type="ARBA" id="ARBA00022692"/>
    </source>
</evidence>
<evidence type="ECO:0000313" key="12">
    <source>
        <dbReference type="EMBL" id="KAG0485053.1"/>
    </source>
</evidence>
<dbReference type="Pfam" id="PF00153">
    <property type="entry name" value="Mito_carr"/>
    <property type="match status" value="1"/>
</dbReference>
<dbReference type="Proteomes" id="UP000636800">
    <property type="component" value="Unassembled WGS sequence"/>
</dbReference>
<comment type="subunit">
    <text evidence="10">Monomer.</text>
</comment>
<comment type="similarity">
    <text evidence="2 9">Belongs to the mitochondrial carrier (TC 2.A.29) family.</text>
</comment>
<evidence type="ECO:0000256" key="11">
    <source>
        <dbReference type="SAM" id="SignalP"/>
    </source>
</evidence>
<keyword evidence="5" id="KW-0677">Repeat</keyword>
<protein>
    <recommendedName>
        <fullName evidence="10">ADP/ATP translocase</fullName>
    </recommendedName>
    <alternativeName>
        <fullName evidence="10">ADP,ATP carrier protein</fullName>
    </alternativeName>
</protein>
<keyword evidence="3 9" id="KW-0813">Transport</keyword>
<dbReference type="InterPro" id="IPR023395">
    <property type="entry name" value="MCP_dom_sf"/>
</dbReference>
<evidence type="ECO:0000256" key="2">
    <source>
        <dbReference type="ARBA" id="ARBA00006375"/>
    </source>
</evidence>
<keyword evidence="6" id="KW-1133">Transmembrane helix</keyword>
<sequence length="155" mass="18011">MESGASIEAYPPPSMAWLSIVWPLLWWLRHGKGVPRLRRLCVVETLGDRTIGHHHGRAGFYPLDTVRRRMMMQSGMERKIYSSTADCWRKIYKMEGFVSFYRGAVSNMFRGTGAAAILVLYDDEVKKVYELGRILMLKDYNILLQLCFFVQNELQ</sequence>
<keyword evidence="4 8" id="KW-0812">Transmembrane</keyword>
<feature type="chain" id="PRO_5032697697" description="ADP/ATP translocase" evidence="11">
    <location>
        <begin position="34"/>
        <end position="155"/>
    </location>
</feature>
<dbReference type="GO" id="GO:0140021">
    <property type="term" value="P:mitochondrial ADP transmembrane transport"/>
    <property type="evidence" value="ECO:0007669"/>
    <property type="project" value="InterPro"/>
</dbReference>
<gene>
    <name evidence="12" type="ORF">HPP92_009132</name>
</gene>
<keyword evidence="13" id="KW-1185">Reference proteome</keyword>
<evidence type="ECO:0000256" key="6">
    <source>
        <dbReference type="ARBA" id="ARBA00022989"/>
    </source>
</evidence>
<dbReference type="InterPro" id="IPR002113">
    <property type="entry name" value="ADT_euk_type"/>
</dbReference>
<keyword evidence="11" id="KW-0732">Signal</keyword>
<dbReference type="Gene3D" id="1.50.40.10">
    <property type="entry name" value="Mitochondrial carrier domain"/>
    <property type="match status" value="1"/>
</dbReference>
<keyword evidence="7 8" id="KW-0472">Membrane</keyword>
<dbReference type="PANTHER" id="PTHR45635:SF31">
    <property type="entry name" value="ADP_ATP TRANSLOCASE"/>
    <property type="match status" value="1"/>
</dbReference>
<evidence type="ECO:0000256" key="5">
    <source>
        <dbReference type="ARBA" id="ARBA00022737"/>
    </source>
</evidence>
<feature type="signal peptide" evidence="11">
    <location>
        <begin position="1"/>
        <end position="33"/>
    </location>
</feature>
<dbReference type="SUPFAM" id="SSF103506">
    <property type="entry name" value="Mitochondrial carrier"/>
    <property type="match status" value="1"/>
</dbReference>
<evidence type="ECO:0000256" key="3">
    <source>
        <dbReference type="ARBA" id="ARBA00022448"/>
    </source>
</evidence>